<gene>
    <name evidence="1" type="ORF">HNO88_002942</name>
</gene>
<organism evidence="1 2">
    <name type="scientific">Novosphingobium chloroacetimidivorans</name>
    <dbReference type="NCBI Taxonomy" id="1428314"/>
    <lineage>
        <taxon>Bacteria</taxon>
        <taxon>Pseudomonadati</taxon>
        <taxon>Pseudomonadota</taxon>
        <taxon>Alphaproteobacteria</taxon>
        <taxon>Sphingomonadales</taxon>
        <taxon>Sphingomonadaceae</taxon>
        <taxon>Novosphingobium</taxon>
    </lineage>
</organism>
<keyword evidence="2" id="KW-1185">Reference proteome</keyword>
<sequence length="382" mass="42957">MSEAFFELARELGFEVWPHDDDDDVITALHRFYGANQARLQDGSKNGGDMVVDVFVLDHPDLNAFAVSLPDEDVIALFKGMFPLLKNTMRGLVNNGLFASGGISDDNPPFQFAIPARSAVYGHSYNELPKLAKPKHEELASDLYGLTVQYILSHELAHIYNGHCDWAGQRQRLALISEMSSEKIGVHSGLERETLEWDADCWAIQHLLQIVLHPDVQIVDGISAWSLKESPWGPIDHALKMVLVAVLTCARFWSLNDSSDYTDPTPREHPHPYFRALTAFGQIDHVLYFRTGQKHTQMVARVWNETMDAFASSWMELFPEAAKEPAFLADPAIHDVYTSRLKDYARTWAAMHDELDRVKRGGRLAPAIPKPHPAYPARDVSG</sequence>
<proteinExistence type="predicted"/>
<accession>A0A7W7NWI5</accession>
<name>A0A7W7NWI5_9SPHN</name>
<dbReference type="EMBL" id="JACHLR010000013">
    <property type="protein sequence ID" value="MBB4859613.1"/>
    <property type="molecule type" value="Genomic_DNA"/>
</dbReference>
<evidence type="ECO:0000313" key="1">
    <source>
        <dbReference type="EMBL" id="MBB4859613.1"/>
    </source>
</evidence>
<reference evidence="1 2" key="1">
    <citation type="submission" date="2020-08" db="EMBL/GenBank/DDBJ databases">
        <title>Functional genomics of gut bacteria from endangered species of beetles.</title>
        <authorList>
            <person name="Carlos-Shanley C."/>
        </authorList>
    </citation>
    <scope>NUCLEOTIDE SEQUENCE [LARGE SCALE GENOMIC DNA]</scope>
    <source>
        <strain evidence="1 2">S00245</strain>
    </source>
</reference>
<evidence type="ECO:0000313" key="2">
    <source>
        <dbReference type="Proteomes" id="UP000555448"/>
    </source>
</evidence>
<protein>
    <submittedName>
        <fullName evidence="1">Uncharacterized protein</fullName>
    </submittedName>
</protein>
<dbReference type="RefSeq" id="WP_184246846.1">
    <property type="nucleotide sequence ID" value="NZ_JACHLR010000013.1"/>
</dbReference>
<comment type="caution">
    <text evidence="1">The sequence shown here is derived from an EMBL/GenBank/DDBJ whole genome shotgun (WGS) entry which is preliminary data.</text>
</comment>
<dbReference type="Proteomes" id="UP000555448">
    <property type="component" value="Unassembled WGS sequence"/>
</dbReference>
<dbReference type="AlphaFoldDB" id="A0A7W7NWI5"/>